<feature type="transmembrane region" description="Helical" evidence="7">
    <location>
        <begin position="57"/>
        <end position="78"/>
    </location>
</feature>
<keyword evidence="3" id="KW-0813">Transport</keyword>
<dbReference type="GO" id="GO:0005262">
    <property type="term" value="F:calcium channel activity"/>
    <property type="evidence" value="ECO:0007669"/>
    <property type="project" value="TreeGrafter"/>
</dbReference>
<dbReference type="InterPro" id="IPR044880">
    <property type="entry name" value="NCX_ion-bd_dom_sf"/>
</dbReference>
<comment type="similarity">
    <text evidence="2">Belongs to the Ca(2+):cation antiporter (CaCA) (TC 2.A.19) family. SLC24A subfamily.</text>
</comment>
<dbReference type="InterPro" id="IPR004481">
    <property type="entry name" value="K/Na/Ca-exchanger"/>
</dbReference>
<evidence type="ECO:0000313" key="9">
    <source>
        <dbReference type="Proteomes" id="UP000821853"/>
    </source>
</evidence>
<evidence type="ECO:0000256" key="2">
    <source>
        <dbReference type="ARBA" id="ARBA00005364"/>
    </source>
</evidence>
<evidence type="ECO:0000256" key="7">
    <source>
        <dbReference type="SAM" id="Phobius"/>
    </source>
</evidence>
<keyword evidence="4 7" id="KW-0812">Transmembrane</keyword>
<keyword evidence="3" id="KW-0050">Antiport</keyword>
<dbReference type="VEuPathDB" id="VectorBase:HLOH_057407"/>
<gene>
    <name evidence="8" type="ORF">HPB48_011858</name>
</gene>
<evidence type="ECO:0000256" key="4">
    <source>
        <dbReference type="ARBA" id="ARBA00022692"/>
    </source>
</evidence>
<dbReference type="Proteomes" id="UP000821853">
    <property type="component" value="Chromosome 1"/>
</dbReference>
<dbReference type="AlphaFoldDB" id="A0A9J6FA86"/>
<keyword evidence="9" id="KW-1185">Reference proteome</keyword>
<feature type="transmembrane region" description="Helical" evidence="7">
    <location>
        <begin position="20"/>
        <end position="45"/>
    </location>
</feature>
<proteinExistence type="inferred from homology"/>
<evidence type="ECO:0000313" key="8">
    <source>
        <dbReference type="EMBL" id="KAH9363174.1"/>
    </source>
</evidence>
<evidence type="ECO:0000256" key="6">
    <source>
        <dbReference type="ARBA" id="ARBA00023136"/>
    </source>
</evidence>
<protein>
    <submittedName>
        <fullName evidence="8">Uncharacterized protein</fullName>
    </submittedName>
</protein>
<comment type="subcellular location">
    <subcellularLocation>
        <location evidence="1">Membrane</location>
        <topology evidence="1">Multi-pass membrane protein</topology>
    </subcellularLocation>
</comment>
<evidence type="ECO:0000256" key="1">
    <source>
        <dbReference type="ARBA" id="ARBA00004141"/>
    </source>
</evidence>
<dbReference type="GO" id="GO:0005886">
    <property type="term" value="C:plasma membrane"/>
    <property type="evidence" value="ECO:0007669"/>
    <property type="project" value="TreeGrafter"/>
</dbReference>
<evidence type="ECO:0000256" key="5">
    <source>
        <dbReference type="ARBA" id="ARBA00022989"/>
    </source>
</evidence>
<keyword evidence="5 7" id="KW-1133">Transmembrane helix</keyword>
<accession>A0A9J6FA86</accession>
<dbReference type="GO" id="GO:0006874">
    <property type="term" value="P:intracellular calcium ion homeostasis"/>
    <property type="evidence" value="ECO:0007669"/>
    <property type="project" value="TreeGrafter"/>
</dbReference>
<keyword evidence="6 7" id="KW-0472">Membrane</keyword>
<dbReference type="PANTHER" id="PTHR10846">
    <property type="entry name" value="SODIUM/POTASSIUM/CALCIUM EXCHANGER"/>
    <property type="match status" value="1"/>
</dbReference>
<comment type="caution">
    <text evidence="8">The sequence shown here is derived from an EMBL/GenBank/DDBJ whole genome shotgun (WGS) entry which is preliminary data.</text>
</comment>
<name>A0A9J6FA86_HAELO</name>
<organism evidence="8 9">
    <name type="scientific">Haemaphysalis longicornis</name>
    <name type="common">Bush tick</name>
    <dbReference type="NCBI Taxonomy" id="44386"/>
    <lineage>
        <taxon>Eukaryota</taxon>
        <taxon>Metazoa</taxon>
        <taxon>Ecdysozoa</taxon>
        <taxon>Arthropoda</taxon>
        <taxon>Chelicerata</taxon>
        <taxon>Arachnida</taxon>
        <taxon>Acari</taxon>
        <taxon>Parasitiformes</taxon>
        <taxon>Ixodida</taxon>
        <taxon>Ixodoidea</taxon>
        <taxon>Ixodidae</taxon>
        <taxon>Haemaphysalinae</taxon>
        <taxon>Haemaphysalis</taxon>
    </lineage>
</organism>
<evidence type="ECO:0000256" key="3">
    <source>
        <dbReference type="ARBA" id="ARBA00022449"/>
    </source>
</evidence>
<dbReference type="Gene3D" id="1.20.1420.30">
    <property type="entry name" value="NCX, central ion-binding region"/>
    <property type="match status" value="1"/>
</dbReference>
<reference evidence="8 9" key="1">
    <citation type="journal article" date="2020" name="Cell">
        <title>Large-Scale Comparative Analyses of Tick Genomes Elucidate Their Genetic Diversity and Vector Capacities.</title>
        <authorList>
            <consortium name="Tick Genome and Microbiome Consortium (TIGMIC)"/>
            <person name="Jia N."/>
            <person name="Wang J."/>
            <person name="Shi W."/>
            <person name="Du L."/>
            <person name="Sun Y."/>
            <person name="Zhan W."/>
            <person name="Jiang J.F."/>
            <person name="Wang Q."/>
            <person name="Zhang B."/>
            <person name="Ji P."/>
            <person name="Bell-Sakyi L."/>
            <person name="Cui X.M."/>
            <person name="Yuan T.T."/>
            <person name="Jiang B.G."/>
            <person name="Yang W.F."/>
            <person name="Lam T.T."/>
            <person name="Chang Q.C."/>
            <person name="Ding S.J."/>
            <person name="Wang X.J."/>
            <person name="Zhu J.G."/>
            <person name="Ruan X.D."/>
            <person name="Zhao L."/>
            <person name="Wei J.T."/>
            <person name="Ye R.Z."/>
            <person name="Que T.C."/>
            <person name="Du C.H."/>
            <person name="Zhou Y.H."/>
            <person name="Cheng J.X."/>
            <person name="Dai P.F."/>
            <person name="Guo W.B."/>
            <person name="Han X.H."/>
            <person name="Huang E.J."/>
            <person name="Li L.F."/>
            <person name="Wei W."/>
            <person name="Gao Y.C."/>
            <person name="Liu J.Z."/>
            <person name="Shao H.Z."/>
            <person name="Wang X."/>
            <person name="Wang C.C."/>
            <person name="Yang T.C."/>
            <person name="Huo Q.B."/>
            <person name="Li W."/>
            <person name="Chen H.Y."/>
            <person name="Chen S.E."/>
            <person name="Zhou L.G."/>
            <person name="Ni X.B."/>
            <person name="Tian J.H."/>
            <person name="Sheng Y."/>
            <person name="Liu T."/>
            <person name="Pan Y.S."/>
            <person name="Xia L.Y."/>
            <person name="Li J."/>
            <person name="Zhao F."/>
            <person name="Cao W.C."/>
        </authorList>
    </citation>
    <scope>NUCLEOTIDE SEQUENCE [LARGE SCALE GENOMIC DNA]</scope>
    <source>
        <strain evidence="8">HaeL-2018</strain>
    </source>
</reference>
<sequence>MVTRNPVGSEDTPANGSRMAAPAYVCAGLAYSTACLLSTVLFLLLVTHLNKWRMNRVYGAILMAWYLAFMVVACLYELNVLGYVNPPSCDSDY</sequence>
<dbReference type="GO" id="GO:0008273">
    <property type="term" value="F:calcium, potassium:sodium antiporter activity"/>
    <property type="evidence" value="ECO:0007669"/>
    <property type="project" value="TreeGrafter"/>
</dbReference>
<dbReference type="PANTHER" id="PTHR10846:SF74">
    <property type="entry name" value="SODIUM_POTASSIUM_CALCIUM EXCHANGER CG1090-RELATED"/>
    <property type="match status" value="1"/>
</dbReference>
<dbReference type="EMBL" id="JABSTR010000001">
    <property type="protein sequence ID" value="KAH9363174.1"/>
    <property type="molecule type" value="Genomic_DNA"/>
</dbReference>